<accession>A0A1M5FUJ9</accession>
<evidence type="ECO:0000256" key="13">
    <source>
        <dbReference type="ARBA" id="ARBA00023052"/>
    </source>
</evidence>
<dbReference type="EC" id="2.2.1.1" evidence="8"/>
<comment type="cofactor">
    <cofactor evidence="4">
        <name>Mg(2+)</name>
        <dbReference type="ChEBI" id="CHEBI:18420"/>
    </cofactor>
</comment>
<evidence type="ECO:0000256" key="9">
    <source>
        <dbReference type="ARBA" id="ARBA00022679"/>
    </source>
</evidence>
<dbReference type="GO" id="GO:0006098">
    <property type="term" value="P:pentose-phosphate shunt"/>
    <property type="evidence" value="ECO:0007669"/>
    <property type="project" value="TreeGrafter"/>
</dbReference>
<comment type="similarity">
    <text evidence="6">Belongs to the transketolase family.</text>
</comment>
<comment type="cofactor">
    <cofactor evidence="1">
        <name>Ca(2+)</name>
        <dbReference type="ChEBI" id="CHEBI:29108"/>
    </cofactor>
</comment>
<evidence type="ECO:0000256" key="7">
    <source>
        <dbReference type="ARBA" id="ARBA00011738"/>
    </source>
</evidence>
<evidence type="ECO:0000313" key="17">
    <source>
        <dbReference type="Proteomes" id="UP000184516"/>
    </source>
</evidence>
<evidence type="ECO:0000313" key="16">
    <source>
        <dbReference type="EMBL" id="SHF95178.1"/>
    </source>
</evidence>
<dbReference type="InterPro" id="IPR005474">
    <property type="entry name" value="Transketolase_N"/>
</dbReference>
<dbReference type="AlphaFoldDB" id="A0A1M5FUJ9"/>
<dbReference type="InterPro" id="IPR049557">
    <property type="entry name" value="Transketolase_CS"/>
</dbReference>
<evidence type="ECO:0000256" key="6">
    <source>
        <dbReference type="ARBA" id="ARBA00007131"/>
    </source>
</evidence>
<keyword evidence="11" id="KW-0106">Calcium</keyword>
<evidence type="ECO:0000256" key="10">
    <source>
        <dbReference type="ARBA" id="ARBA00022723"/>
    </source>
</evidence>
<gene>
    <name evidence="16" type="ORF">SAMN05443549_101950</name>
</gene>
<sequence length="717" mass="78237">MYQLGKHKNTWNFRKLLPVNKTIRIYTQLTSILNFYTLNMNKKIDNLAADNIRALAISMVEKANSGHPGGAMGGADFLHILYTEYLNFDPTEMDWSFRDRFFMDAGHLSALMYAQYNLLGNYKKEDLQNFRQWGSITPGHPEVDVLRGIENTSGPLGQGHAMGVGAAIAAKFLDARFTGLFEHKIYGFITDGGVQEEISQGVGRIAGHLGLNNFIMFYDSNDVQLSSMTDEVTSEDTAMKYEAWGWKVITIDGHDHDQIRKALNDANAETEKPTLIIGKTIMGKGCVLANGDMYEGECELHGKPIGDTKADFTKTLINLGANPESSFDIFEEVQAHYATVLAQKTEAAAKQKAKVAAWKTANPALAQKMDSFLSGVLPDLDLSQVVQKANVATREASSAVLGYLAENLENVIVSSADLSNSDKTDGFLKKSSILQKNDFSGAFLQAGVAELTMTAIANGIALHGGVVPVVATFFVFSDYMKPAIRLAAIQELPVKYVLTHDSFRVGEDGPTHQPIEQEAQMRLMEKVKNHSGHQSLLALRPADAIETSVAWDMALKNTTTPTALILSRQNIKDIPAASSRYQEATEAKKGGYLVKSTPNADITLFANGSEVSTLIGAAEILEKENNLKVNVASIISEGLFKQQSKEYQVSIIPKGKLVFGLTAGLPVNLEGLIGDSGKVIGLDHFGYSAPASVLDQKFGFNPESVSKEILKYIEESK</sequence>
<keyword evidence="13" id="KW-0786">Thiamine pyrophosphate</keyword>
<evidence type="ECO:0000256" key="14">
    <source>
        <dbReference type="ARBA" id="ARBA00049473"/>
    </source>
</evidence>
<evidence type="ECO:0000256" key="5">
    <source>
        <dbReference type="ARBA" id="ARBA00001964"/>
    </source>
</evidence>
<evidence type="ECO:0000259" key="15">
    <source>
        <dbReference type="SMART" id="SM00861"/>
    </source>
</evidence>
<dbReference type="SMART" id="SM00861">
    <property type="entry name" value="Transket_pyr"/>
    <property type="match status" value="1"/>
</dbReference>
<comment type="cofactor">
    <cofactor evidence="2">
        <name>Mn(2+)</name>
        <dbReference type="ChEBI" id="CHEBI:29035"/>
    </cofactor>
</comment>
<dbReference type="CDD" id="cd07033">
    <property type="entry name" value="TPP_PYR_DXS_TK_like"/>
    <property type="match status" value="1"/>
</dbReference>
<keyword evidence="9" id="KW-0808">Transferase</keyword>
<evidence type="ECO:0000256" key="3">
    <source>
        <dbReference type="ARBA" id="ARBA00001941"/>
    </source>
</evidence>
<reference evidence="17" key="1">
    <citation type="submission" date="2016-11" db="EMBL/GenBank/DDBJ databases">
        <authorList>
            <person name="Varghese N."/>
            <person name="Submissions S."/>
        </authorList>
    </citation>
    <scope>NUCLEOTIDE SEQUENCE [LARGE SCALE GENOMIC DNA]</scope>
    <source>
        <strain evidence="17">DSM 19978</strain>
    </source>
</reference>
<dbReference type="InterPro" id="IPR009014">
    <property type="entry name" value="Transketo_C/PFOR_II"/>
</dbReference>
<dbReference type="Pfam" id="PF02779">
    <property type="entry name" value="Transket_pyr"/>
    <property type="match status" value="1"/>
</dbReference>
<comment type="cofactor">
    <cofactor evidence="5">
        <name>thiamine diphosphate</name>
        <dbReference type="ChEBI" id="CHEBI:58937"/>
    </cofactor>
</comment>
<dbReference type="GO" id="GO:0046872">
    <property type="term" value="F:metal ion binding"/>
    <property type="evidence" value="ECO:0007669"/>
    <property type="project" value="UniProtKB-KW"/>
</dbReference>
<dbReference type="SUPFAM" id="SSF52518">
    <property type="entry name" value="Thiamin diphosphate-binding fold (THDP-binding)"/>
    <property type="match status" value="2"/>
</dbReference>
<dbReference type="PANTHER" id="PTHR43522">
    <property type="entry name" value="TRANSKETOLASE"/>
    <property type="match status" value="1"/>
</dbReference>
<dbReference type="EMBL" id="FQWB01000001">
    <property type="protein sequence ID" value="SHF95178.1"/>
    <property type="molecule type" value="Genomic_DNA"/>
</dbReference>
<dbReference type="InterPro" id="IPR033247">
    <property type="entry name" value="Transketolase_fam"/>
</dbReference>
<dbReference type="SUPFAM" id="SSF52922">
    <property type="entry name" value="TK C-terminal domain-like"/>
    <property type="match status" value="1"/>
</dbReference>
<comment type="subunit">
    <text evidence="7">Homodimer.</text>
</comment>
<keyword evidence="10" id="KW-0479">Metal-binding</keyword>
<evidence type="ECO:0000256" key="1">
    <source>
        <dbReference type="ARBA" id="ARBA00001913"/>
    </source>
</evidence>
<dbReference type="GO" id="GO:0005829">
    <property type="term" value="C:cytosol"/>
    <property type="evidence" value="ECO:0007669"/>
    <property type="project" value="TreeGrafter"/>
</dbReference>
<dbReference type="Pfam" id="PF00456">
    <property type="entry name" value="Transketolase_N"/>
    <property type="match status" value="1"/>
</dbReference>
<dbReference type="FunFam" id="3.40.50.970:FF:000045">
    <property type="entry name" value="Transketolase"/>
    <property type="match status" value="1"/>
</dbReference>
<dbReference type="Proteomes" id="UP000184516">
    <property type="component" value="Unassembled WGS sequence"/>
</dbReference>
<dbReference type="Gene3D" id="3.40.50.970">
    <property type="match status" value="2"/>
</dbReference>
<dbReference type="InterPro" id="IPR020826">
    <property type="entry name" value="Transketolase_BS"/>
</dbReference>
<keyword evidence="17" id="KW-1185">Reference proteome</keyword>
<dbReference type="CDD" id="cd02012">
    <property type="entry name" value="TPP_TK"/>
    <property type="match status" value="1"/>
</dbReference>
<evidence type="ECO:0000256" key="4">
    <source>
        <dbReference type="ARBA" id="ARBA00001946"/>
    </source>
</evidence>
<keyword evidence="12" id="KW-0460">Magnesium</keyword>
<dbReference type="PANTHER" id="PTHR43522:SF2">
    <property type="entry name" value="TRANSKETOLASE 1-RELATED"/>
    <property type="match status" value="1"/>
</dbReference>
<dbReference type="Gene3D" id="3.40.50.920">
    <property type="match status" value="1"/>
</dbReference>
<organism evidence="16 17">
    <name type="scientific">Flavobacterium fluvii</name>
    <dbReference type="NCBI Taxonomy" id="468056"/>
    <lineage>
        <taxon>Bacteria</taxon>
        <taxon>Pseudomonadati</taxon>
        <taxon>Bacteroidota</taxon>
        <taxon>Flavobacteriia</taxon>
        <taxon>Flavobacteriales</taxon>
        <taxon>Flavobacteriaceae</taxon>
        <taxon>Flavobacterium</taxon>
    </lineage>
</organism>
<feature type="domain" description="Transketolase-like pyrimidine-binding" evidence="15">
    <location>
        <begin position="391"/>
        <end position="573"/>
    </location>
</feature>
<evidence type="ECO:0000256" key="12">
    <source>
        <dbReference type="ARBA" id="ARBA00022842"/>
    </source>
</evidence>
<dbReference type="STRING" id="468056.SAMN05443549_101950"/>
<dbReference type="Pfam" id="PF22613">
    <property type="entry name" value="Transketolase_C_1"/>
    <property type="match status" value="1"/>
</dbReference>
<dbReference type="PROSITE" id="PS00801">
    <property type="entry name" value="TRANSKETOLASE_1"/>
    <property type="match status" value="1"/>
</dbReference>
<comment type="cofactor">
    <cofactor evidence="3">
        <name>Co(2+)</name>
        <dbReference type="ChEBI" id="CHEBI:48828"/>
    </cofactor>
</comment>
<dbReference type="InterPro" id="IPR029061">
    <property type="entry name" value="THDP-binding"/>
</dbReference>
<evidence type="ECO:0000256" key="2">
    <source>
        <dbReference type="ARBA" id="ARBA00001936"/>
    </source>
</evidence>
<proteinExistence type="inferred from homology"/>
<protein>
    <recommendedName>
        <fullName evidence="8">transketolase</fullName>
        <ecNumber evidence="8">2.2.1.1</ecNumber>
    </recommendedName>
</protein>
<evidence type="ECO:0000256" key="8">
    <source>
        <dbReference type="ARBA" id="ARBA00013152"/>
    </source>
</evidence>
<dbReference type="GO" id="GO:0004802">
    <property type="term" value="F:transketolase activity"/>
    <property type="evidence" value="ECO:0007669"/>
    <property type="project" value="UniProtKB-EC"/>
</dbReference>
<dbReference type="PROSITE" id="PS00802">
    <property type="entry name" value="TRANSKETOLASE_2"/>
    <property type="match status" value="1"/>
</dbReference>
<name>A0A1M5FUJ9_9FLAO</name>
<evidence type="ECO:0000256" key="11">
    <source>
        <dbReference type="ARBA" id="ARBA00022837"/>
    </source>
</evidence>
<dbReference type="InterPro" id="IPR005475">
    <property type="entry name" value="Transketolase-like_Pyr-bd"/>
</dbReference>
<dbReference type="InterPro" id="IPR055152">
    <property type="entry name" value="Transketolase-like_C_2"/>
</dbReference>
<comment type="catalytic activity">
    <reaction evidence="14">
        <text>D-sedoheptulose 7-phosphate + D-glyceraldehyde 3-phosphate = aldehydo-D-ribose 5-phosphate + D-xylulose 5-phosphate</text>
        <dbReference type="Rhea" id="RHEA:10508"/>
        <dbReference type="ChEBI" id="CHEBI:57483"/>
        <dbReference type="ChEBI" id="CHEBI:57737"/>
        <dbReference type="ChEBI" id="CHEBI:58273"/>
        <dbReference type="ChEBI" id="CHEBI:59776"/>
        <dbReference type="EC" id="2.2.1.1"/>
    </reaction>
</comment>